<feature type="compositionally biased region" description="Basic and acidic residues" evidence="2">
    <location>
        <begin position="43"/>
        <end position="54"/>
    </location>
</feature>
<sequence>KKKKKKKKKKEEEEEDAVNEEEEAKESGTKKAKKKRRPKKKHAETGDESKEQGKKKQTTQKGKQKKQGGNEFVDEEQESDEKQERTQKDILLNELNNFDPSSQLSISQLMKWENEMQINWNEFAGMFDELKGLELLIDKWIYAPDFRNIVCERQFVDFLAWFLHGDREYREFVMAQIMEICRCLDTLGSDKKKAIQDVMSNHCKQLLQVLTIRGYANPNTIHHLLLPKPSSLFPAPSVKDPLSNKIRELDNCCENLSSGYGALRQQHNRVEQMKPTSNDSFRNVYGMLKNDVNSRMNSLVNERRKVQNELQMIEHERKLIETNMNRSISPMQTELNKVSLDLRTYSAQQKEYEKKLNEINILLEQLHAKHKQLNDRIHEVKSQHGPKEEKLHYEHQNYSFQSVALEKEHKCYERVSELADESWRKLEEWSQNFMEQYHGESEVCENQFIDQCANYIYSLLDAKAFLLNRVEHLKQMVIDTRQYQARTKQLYGDTLILKSLNLNADGEPHIAFDTQVLEWIEKQLKQVIVKCRENVRKSSYQRFVVQLNVQLSSNGYDTAFLKPFVDEVNKETMYGASNSSGVVPTSLPTATGAINNSANISHAHSHISTVHTGGSSSNTSSTHSPASARVHSYGVPIPATGTNPTLASGNIIFSSAAALNNANVSANNPSLKPNIPTSSNFNVNPNVNLNSNPNANAANRKPPVIIQPNQVDLSHQSIQVPVFSKKTGPVMPKMPTVAKQTQTASISTAPAPQNDATAAQRLKNVSLQSLFF</sequence>
<feature type="compositionally biased region" description="Acidic residues" evidence="2">
    <location>
        <begin position="12"/>
        <end position="24"/>
    </location>
</feature>
<dbReference type="AlphaFoldDB" id="X6LVI6"/>
<feature type="compositionally biased region" description="Basic residues" evidence="2">
    <location>
        <begin position="55"/>
        <end position="66"/>
    </location>
</feature>
<evidence type="ECO:0000256" key="1">
    <source>
        <dbReference type="SAM" id="Coils"/>
    </source>
</evidence>
<dbReference type="EMBL" id="ASPP01027654">
    <property type="protein sequence ID" value="ETO05923.1"/>
    <property type="molecule type" value="Genomic_DNA"/>
</dbReference>
<evidence type="ECO:0000313" key="3">
    <source>
        <dbReference type="EMBL" id="ETO05923.1"/>
    </source>
</evidence>
<feature type="compositionally biased region" description="Low complexity" evidence="2">
    <location>
        <begin position="606"/>
        <end position="624"/>
    </location>
</feature>
<feature type="region of interest" description="Disordered" evidence="2">
    <location>
        <begin position="606"/>
        <end position="629"/>
    </location>
</feature>
<feature type="non-terminal residue" evidence="3">
    <location>
        <position position="1"/>
    </location>
</feature>
<comment type="caution">
    <text evidence="3">The sequence shown here is derived from an EMBL/GenBank/DDBJ whole genome shotgun (WGS) entry which is preliminary data.</text>
</comment>
<evidence type="ECO:0000256" key="2">
    <source>
        <dbReference type="SAM" id="MobiDB-lite"/>
    </source>
</evidence>
<accession>X6LVI6</accession>
<evidence type="ECO:0000313" key="4">
    <source>
        <dbReference type="Proteomes" id="UP000023152"/>
    </source>
</evidence>
<protein>
    <submittedName>
        <fullName evidence="3">Uncharacterized protein</fullName>
    </submittedName>
</protein>
<keyword evidence="1" id="KW-0175">Coiled coil</keyword>
<feature type="compositionally biased region" description="Basic residues" evidence="2">
    <location>
        <begin position="30"/>
        <end position="42"/>
    </location>
</feature>
<feature type="coiled-coil region" evidence="1">
    <location>
        <begin position="289"/>
        <end position="383"/>
    </location>
</feature>
<dbReference type="Proteomes" id="UP000023152">
    <property type="component" value="Unassembled WGS sequence"/>
</dbReference>
<feature type="region of interest" description="Disordered" evidence="2">
    <location>
        <begin position="1"/>
        <end position="85"/>
    </location>
</feature>
<gene>
    <name evidence="3" type="ORF">RFI_31471</name>
</gene>
<keyword evidence="4" id="KW-1185">Reference proteome</keyword>
<reference evidence="3 4" key="1">
    <citation type="journal article" date="2013" name="Curr. Biol.">
        <title>The Genome of the Foraminiferan Reticulomyxa filosa.</title>
        <authorList>
            <person name="Glockner G."/>
            <person name="Hulsmann N."/>
            <person name="Schleicher M."/>
            <person name="Noegel A.A."/>
            <person name="Eichinger L."/>
            <person name="Gallinger C."/>
            <person name="Pawlowski J."/>
            <person name="Sierra R."/>
            <person name="Euteneuer U."/>
            <person name="Pillet L."/>
            <person name="Moustafa A."/>
            <person name="Platzer M."/>
            <person name="Groth M."/>
            <person name="Szafranski K."/>
            <person name="Schliwa M."/>
        </authorList>
    </citation>
    <scope>NUCLEOTIDE SEQUENCE [LARGE SCALE GENOMIC DNA]</scope>
</reference>
<proteinExistence type="predicted"/>
<name>X6LVI6_RETFI</name>
<organism evidence="3 4">
    <name type="scientific">Reticulomyxa filosa</name>
    <dbReference type="NCBI Taxonomy" id="46433"/>
    <lineage>
        <taxon>Eukaryota</taxon>
        <taxon>Sar</taxon>
        <taxon>Rhizaria</taxon>
        <taxon>Retaria</taxon>
        <taxon>Foraminifera</taxon>
        <taxon>Monothalamids</taxon>
        <taxon>Reticulomyxidae</taxon>
        <taxon>Reticulomyxa</taxon>
    </lineage>
</organism>